<protein>
    <submittedName>
        <fullName evidence="2">Uncharacterized protein</fullName>
    </submittedName>
</protein>
<sequence length="90" mass="9754">MRREELDRVPAAHHNTLPADATPLHSALRWAGLCRAAAVLARRCTRLNSVPSAASTNAFNTTLVKNDHSVMAGPFDAGQDKLTAIKTLRH</sequence>
<evidence type="ECO:0000313" key="2">
    <source>
        <dbReference type="WBParaSite" id="PgR001X_g051_t01"/>
    </source>
</evidence>
<dbReference type="WBParaSite" id="PgR001X_g051_t01">
    <property type="protein sequence ID" value="PgR001X_g051_t01"/>
    <property type="gene ID" value="PgR001X_g051"/>
</dbReference>
<keyword evidence="1" id="KW-1185">Reference proteome</keyword>
<accession>A0A915A6B6</accession>
<dbReference type="Proteomes" id="UP000887569">
    <property type="component" value="Unplaced"/>
</dbReference>
<name>A0A915A6B6_PARUN</name>
<reference evidence="2" key="1">
    <citation type="submission" date="2022-11" db="UniProtKB">
        <authorList>
            <consortium name="WormBaseParasite"/>
        </authorList>
    </citation>
    <scope>IDENTIFICATION</scope>
</reference>
<organism evidence="1 2">
    <name type="scientific">Parascaris univalens</name>
    <name type="common">Nematode worm</name>
    <dbReference type="NCBI Taxonomy" id="6257"/>
    <lineage>
        <taxon>Eukaryota</taxon>
        <taxon>Metazoa</taxon>
        <taxon>Ecdysozoa</taxon>
        <taxon>Nematoda</taxon>
        <taxon>Chromadorea</taxon>
        <taxon>Rhabditida</taxon>
        <taxon>Spirurina</taxon>
        <taxon>Ascaridomorpha</taxon>
        <taxon>Ascaridoidea</taxon>
        <taxon>Ascarididae</taxon>
        <taxon>Parascaris</taxon>
    </lineage>
</organism>
<evidence type="ECO:0000313" key="1">
    <source>
        <dbReference type="Proteomes" id="UP000887569"/>
    </source>
</evidence>
<dbReference type="AlphaFoldDB" id="A0A915A6B6"/>
<proteinExistence type="predicted"/>